<dbReference type="Pfam" id="PF12895">
    <property type="entry name" value="ANAPC3"/>
    <property type="match status" value="1"/>
</dbReference>
<accession>A0A364LNV2</accession>
<evidence type="ECO:0000313" key="3">
    <source>
        <dbReference type="Proteomes" id="UP000249458"/>
    </source>
</evidence>
<dbReference type="Proteomes" id="UP000249458">
    <property type="component" value="Unassembled WGS sequence"/>
</dbReference>
<dbReference type="Pfam" id="PF13432">
    <property type="entry name" value="TPR_16"/>
    <property type="match status" value="1"/>
</dbReference>
<evidence type="ECO:0000256" key="1">
    <source>
        <dbReference type="PROSITE-ProRule" id="PRU00339"/>
    </source>
</evidence>
<organism evidence="2 3">
    <name type="scientific">Legionella quinlivanii</name>
    <dbReference type="NCBI Taxonomy" id="45073"/>
    <lineage>
        <taxon>Bacteria</taxon>
        <taxon>Pseudomonadati</taxon>
        <taxon>Pseudomonadota</taxon>
        <taxon>Gammaproteobacteria</taxon>
        <taxon>Legionellales</taxon>
        <taxon>Legionellaceae</taxon>
        <taxon>Legionella</taxon>
    </lineage>
</organism>
<keyword evidence="1" id="KW-0802">TPR repeat</keyword>
<dbReference type="AlphaFoldDB" id="A0A364LNV2"/>
<dbReference type="PANTHER" id="PTHR12558:SF13">
    <property type="entry name" value="CELL DIVISION CYCLE PROTEIN 27 HOMOLOG"/>
    <property type="match status" value="1"/>
</dbReference>
<dbReference type="InterPro" id="IPR019734">
    <property type="entry name" value="TPR_rpt"/>
</dbReference>
<dbReference type="PANTHER" id="PTHR12558">
    <property type="entry name" value="CELL DIVISION CYCLE 16,23,27"/>
    <property type="match status" value="1"/>
</dbReference>
<dbReference type="RefSeq" id="WP_112218312.1">
    <property type="nucleotide sequence ID" value="NZ_MVJN01000001.1"/>
</dbReference>
<proteinExistence type="predicted"/>
<dbReference type="SUPFAM" id="SSF81901">
    <property type="entry name" value="HCP-like"/>
    <property type="match status" value="1"/>
</dbReference>
<dbReference type="SUPFAM" id="SSF48452">
    <property type="entry name" value="TPR-like"/>
    <property type="match status" value="1"/>
</dbReference>
<feature type="repeat" description="TPR" evidence="1">
    <location>
        <begin position="52"/>
        <end position="85"/>
    </location>
</feature>
<reference evidence="2 3" key="1">
    <citation type="submission" date="2017-02" db="EMBL/GenBank/DDBJ databases">
        <title>Legionella quilivanii strain from human: case report and whole genome sequencing analysis.</title>
        <authorList>
            <person name="Lalancette C."/>
            <person name="Leduc J.-M."/>
            <person name="Levesque S."/>
            <person name="Fournier E."/>
            <person name="Saoud J."/>
            <person name="Faucher S.P."/>
            <person name="Bernard K."/>
            <person name="Martineau C."/>
            <person name="Longtin J."/>
        </authorList>
    </citation>
    <scope>NUCLEOTIDE SEQUENCE [LARGE SCALE GENOMIC DNA]</scope>
    <source>
        <strain evidence="2 3">ID143958</strain>
    </source>
</reference>
<feature type="repeat" description="TPR" evidence="1">
    <location>
        <begin position="245"/>
        <end position="278"/>
    </location>
</feature>
<evidence type="ECO:0008006" key="4">
    <source>
        <dbReference type="Google" id="ProtNLM"/>
    </source>
</evidence>
<dbReference type="SMART" id="SM00028">
    <property type="entry name" value="TPR"/>
    <property type="match status" value="5"/>
</dbReference>
<name>A0A364LNV2_9GAMM</name>
<comment type="caution">
    <text evidence="2">The sequence shown here is derived from an EMBL/GenBank/DDBJ whole genome shotgun (WGS) entry which is preliminary data.</text>
</comment>
<evidence type="ECO:0000313" key="2">
    <source>
        <dbReference type="EMBL" id="RAP38678.1"/>
    </source>
</evidence>
<dbReference type="InterPro" id="IPR011990">
    <property type="entry name" value="TPR-like_helical_dom_sf"/>
</dbReference>
<protein>
    <recommendedName>
        <fullName evidence="4">Tetratricopeptide repeat protein</fullName>
    </recommendedName>
</protein>
<dbReference type="EMBL" id="MVJN01000001">
    <property type="protein sequence ID" value="RAP38678.1"/>
    <property type="molecule type" value="Genomic_DNA"/>
</dbReference>
<dbReference type="Gene3D" id="1.25.40.10">
    <property type="entry name" value="Tetratricopeptide repeat domain"/>
    <property type="match status" value="2"/>
</dbReference>
<sequence>MENQTLQRYLHYLKQDPDNTNLLLSISQSYQNQQNWHQAQHYLDQAKKASNQALWLQQGLLHLSAENYEEAVAVFEKALQERDLPQRRYYLAYSYSLQKNYAYALELLKPLEASSEILAMKARLLQRLERFEESIELIRTVEHYEQNAELLGILAASWFELENEHEAVYYAKLCLSLNDTNREAQLVMLFLDKQTSLTNIEAFIAVDSANFRLWYHYGVKQMEKHQLPDAQASLEKSLHLNEQFYPTWIGLGWCHLLMNDLSEAQRCYQSATGLEPSISEAWSGLALLAILNQQWQEVTKYIDVARKQNPQCSILALADALLSSHQSPKAA</sequence>
<gene>
    <name evidence="2" type="ORF">B1207_02020</name>
</gene>
<dbReference type="PROSITE" id="PS50005">
    <property type="entry name" value="TPR"/>
    <property type="match status" value="2"/>
</dbReference>